<dbReference type="InterPro" id="IPR036976">
    <property type="entry name" value="RimM_N_sf"/>
</dbReference>
<keyword evidence="6" id="KW-0472">Membrane</keyword>
<dbReference type="InterPro" id="IPR002676">
    <property type="entry name" value="RimM_N"/>
</dbReference>
<reference evidence="8 9" key="1">
    <citation type="submission" date="2016-06" db="EMBL/GenBank/DDBJ databases">
        <authorList>
            <consortium name="Pathogen Informatics"/>
        </authorList>
    </citation>
    <scope>NUCLEOTIDE SEQUENCE [LARGE SCALE GENOMIC DNA]</scope>
</reference>
<keyword evidence="9" id="KW-1185">Reference proteome</keyword>
<accession>A0A1D3RJ00</accession>
<keyword evidence="6" id="KW-1133">Transmembrane helix</keyword>
<evidence type="ECO:0000256" key="5">
    <source>
        <dbReference type="SAM" id="MobiDB-lite"/>
    </source>
</evidence>
<gene>
    <name evidence="8" type="primary">RimM</name>
    <name evidence="8" type="ORF">PMUG01_10043200</name>
</gene>
<dbReference type="InterPro" id="IPR013087">
    <property type="entry name" value="Znf_C2H2_type"/>
</dbReference>
<organism evidence="8 9">
    <name type="scientific">Plasmodium malariae</name>
    <dbReference type="NCBI Taxonomy" id="5858"/>
    <lineage>
        <taxon>Eukaryota</taxon>
        <taxon>Sar</taxon>
        <taxon>Alveolata</taxon>
        <taxon>Apicomplexa</taxon>
        <taxon>Aconoidasida</taxon>
        <taxon>Haemosporida</taxon>
        <taxon>Plasmodiidae</taxon>
        <taxon>Plasmodium</taxon>
        <taxon>Plasmodium (Plasmodium)</taxon>
    </lineage>
</organism>
<dbReference type="Proteomes" id="UP000219813">
    <property type="component" value="Chromosome 10"/>
</dbReference>
<feature type="compositionally biased region" description="Acidic residues" evidence="5">
    <location>
        <begin position="247"/>
        <end position="262"/>
    </location>
</feature>
<feature type="transmembrane region" description="Helical" evidence="6">
    <location>
        <begin position="43"/>
        <end position="62"/>
    </location>
</feature>
<dbReference type="SUPFAM" id="SSF50447">
    <property type="entry name" value="Translation proteins"/>
    <property type="match status" value="1"/>
</dbReference>
<dbReference type="AlphaFoldDB" id="A0A1D3RJ00"/>
<dbReference type="OrthoDB" id="364858at2759"/>
<evidence type="ECO:0000256" key="1">
    <source>
        <dbReference type="ARBA" id="ARBA00022490"/>
    </source>
</evidence>
<protein>
    <submittedName>
        <fullName evidence="8">Ribosome maturation factor RimM, putative</fullName>
    </submittedName>
</protein>
<dbReference type="VEuPathDB" id="PlasmoDB:PmUG01_10043200"/>
<dbReference type="PROSITE" id="PS00028">
    <property type="entry name" value="ZINC_FINGER_C2H2_1"/>
    <property type="match status" value="1"/>
</dbReference>
<dbReference type="GO" id="GO:0006364">
    <property type="term" value="P:rRNA processing"/>
    <property type="evidence" value="ECO:0007669"/>
    <property type="project" value="UniProtKB-KW"/>
</dbReference>
<sequence length="760" mass="89362">MKKCISKIYSKRYTKQYTQHHTQLYTQRYTQSFVRRFTKLRRIILFITFLSLYKHFLLGLTWTTSIQRSASSSNKYVPLLNICYRKRRKAFPHISHVGVVFFKKILPRQKNYFCLNNYNECNNCNECNKRSGRRRKNILHFISLKNVVKEKKRQTKNAFYNIRKNIKKYEAFPLYSQEKEGSQNNINIKPLNRFSDEKERTDVSKRNETGEKSETGRIESNDDDDDGSNADNENGDNNENDHHNDNDNENGDNNENYYDDSEGTSTRHFLTETKYYKRSKYSKAGYMKEKKSYNYTPGKEENHSFDDFINSETRKSYTESKEELIRYDIKKSLDEATVSLPDLLYRNYYSDRNRSNDLDLLHEKDKKGIQIKGNIVEPNTTCQIKQQGKDKRSEGNSKISIMSEYTVIGEIVGVHGLLGWLKVVSFTTFNDIRFKKNCYRYLIINNNPNPLPIKIVDIKESLKVGFLYIKLEDINSRTDGLKLKNCLICDDKRNFPDIEENQYISTDLLNFDIYIFNDFTNTCIGKVFTFLSKYDYICRKSMQEISDDLIKIQLNKNIPLQRVFHIINASKVNVAPVSVSSMASNTSNSMSSTMSSSMTNNSTDIHPTKNLNPIRVLINRKNFDLYQHEDRSCDTESNDPSERIKDDKNYYDSLDNFDGCSYKKIYKCEFCDDIYDNVSDASKHESTHFQTDEEMLYNASQLGNDKEKIYEVTQKDAKRVKNVDYFFVPIVKERTIRSVNYEMKKIYLNISTVFLLDKQK</sequence>
<evidence type="ECO:0000256" key="2">
    <source>
        <dbReference type="ARBA" id="ARBA00022517"/>
    </source>
</evidence>
<dbReference type="EMBL" id="LT594631">
    <property type="protein sequence ID" value="SCN45160.1"/>
    <property type="molecule type" value="Genomic_DNA"/>
</dbReference>
<feature type="compositionally biased region" description="Low complexity" evidence="5">
    <location>
        <begin position="589"/>
        <end position="603"/>
    </location>
</feature>
<feature type="compositionally biased region" description="Acidic residues" evidence="5">
    <location>
        <begin position="221"/>
        <end position="238"/>
    </location>
</feature>
<dbReference type="OMA" id="NDIRFKK"/>
<keyword evidence="1" id="KW-0963">Cytoplasm</keyword>
<dbReference type="GeneID" id="39869432"/>
<feature type="compositionally biased region" description="Basic and acidic residues" evidence="5">
    <location>
        <begin position="194"/>
        <end position="220"/>
    </location>
</feature>
<proteinExistence type="predicted"/>
<keyword evidence="6" id="KW-0812">Transmembrane</keyword>
<evidence type="ECO:0000256" key="3">
    <source>
        <dbReference type="ARBA" id="ARBA00022552"/>
    </source>
</evidence>
<dbReference type="RefSeq" id="XP_028862206.1">
    <property type="nucleotide sequence ID" value="XM_029005637.1"/>
</dbReference>
<keyword evidence="4" id="KW-0143">Chaperone</keyword>
<dbReference type="GO" id="GO:0005840">
    <property type="term" value="C:ribosome"/>
    <property type="evidence" value="ECO:0007669"/>
    <property type="project" value="InterPro"/>
</dbReference>
<evidence type="ECO:0000259" key="7">
    <source>
        <dbReference type="PROSITE" id="PS00028"/>
    </source>
</evidence>
<dbReference type="Gene3D" id="2.40.30.60">
    <property type="entry name" value="RimM"/>
    <property type="match status" value="1"/>
</dbReference>
<evidence type="ECO:0000256" key="4">
    <source>
        <dbReference type="ARBA" id="ARBA00023186"/>
    </source>
</evidence>
<dbReference type="PANTHER" id="PTHR33692">
    <property type="entry name" value="RIBOSOME MATURATION FACTOR RIMM"/>
    <property type="match status" value="1"/>
</dbReference>
<dbReference type="GO" id="GO:0043022">
    <property type="term" value="F:ribosome binding"/>
    <property type="evidence" value="ECO:0007669"/>
    <property type="project" value="InterPro"/>
</dbReference>
<dbReference type="KEGG" id="pmal:PMUG01_10043200"/>
<dbReference type="InterPro" id="IPR011961">
    <property type="entry name" value="RimM"/>
</dbReference>
<feature type="region of interest" description="Disordered" evidence="5">
    <location>
        <begin position="589"/>
        <end position="608"/>
    </location>
</feature>
<keyword evidence="2" id="KW-0690">Ribosome biogenesis</keyword>
<keyword evidence="3" id="KW-0698">rRNA processing</keyword>
<dbReference type="PANTHER" id="PTHR33692:SF1">
    <property type="entry name" value="RIBOSOME MATURATION FACTOR RIMM"/>
    <property type="match status" value="1"/>
</dbReference>
<dbReference type="Pfam" id="PF01782">
    <property type="entry name" value="RimM"/>
    <property type="match status" value="1"/>
</dbReference>
<evidence type="ECO:0000256" key="6">
    <source>
        <dbReference type="SAM" id="Phobius"/>
    </source>
</evidence>
<dbReference type="InterPro" id="IPR009000">
    <property type="entry name" value="Transl_B-barrel_sf"/>
</dbReference>
<evidence type="ECO:0000313" key="8">
    <source>
        <dbReference type="EMBL" id="SCN45160.1"/>
    </source>
</evidence>
<feature type="region of interest" description="Disordered" evidence="5">
    <location>
        <begin position="178"/>
        <end position="265"/>
    </location>
</feature>
<evidence type="ECO:0000313" key="9">
    <source>
        <dbReference type="Proteomes" id="UP000219813"/>
    </source>
</evidence>
<feature type="domain" description="C2H2-type" evidence="7">
    <location>
        <begin position="668"/>
        <end position="688"/>
    </location>
</feature>
<name>A0A1D3RJ00_PLAMA</name>